<proteinExistence type="predicted"/>
<evidence type="ECO:0000259" key="2">
    <source>
        <dbReference type="Pfam" id="PF25597"/>
    </source>
</evidence>
<evidence type="ECO:0000313" key="3">
    <source>
        <dbReference type="EMBL" id="GJT51355.1"/>
    </source>
</evidence>
<reference evidence="3" key="1">
    <citation type="journal article" date="2022" name="Int. J. Mol. Sci.">
        <title>Draft Genome of Tanacetum Coccineum: Genomic Comparison of Closely Related Tanacetum-Family Plants.</title>
        <authorList>
            <person name="Yamashiro T."/>
            <person name="Shiraishi A."/>
            <person name="Nakayama K."/>
            <person name="Satake H."/>
        </authorList>
    </citation>
    <scope>NUCLEOTIDE SEQUENCE</scope>
</reference>
<keyword evidence="4" id="KW-1185">Reference proteome</keyword>
<feature type="domain" description="Retroviral polymerase SH3-like" evidence="2">
    <location>
        <begin position="120"/>
        <end position="173"/>
    </location>
</feature>
<protein>
    <submittedName>
        <fullName evidence="3">Retrovirus-related pol polyprotein from transposon TNT 1-94</fullName>
    </submittedName>
</protein>
<gene>
    <name evidence="3" type="ORF">Tco_0977512</name>
</gene>
<evidence type="ECO:0000313" key="4">
    <source>
        <dbReference type="Proteomes" id="UP001151760"/>
    </source>
</evidence>
<evidence type="ECO:0000256" key="1">
    <source>
        <dbReference type="SAM" id="MobiDB-lite"/>
    </source>
</evidence>
<feature type="region of interest" description="Disordered" evidence="1">
    <location>
        <begin position="1"/>
        <end position="32"/>
    </location>
</feature>
<feature type="region of interest" description="Disordered" evidence="1">
    <location>
        <begin position="275"/>
        <end position="310"/>
    </location>
</feature>
<accession>A0ABQ5EKA5</accession>
<organism evidence="3 4">
    <name type="scientific">Tanacetum coccineum</name>
    <dbReference type="NCBI Taxonomy" id="301880"/>
    <lineage>
        <taxon>Eukaryota</taxon>
        <taxon>Viridiplantae</taxon>
        <taxon>Streptophyta</taxon>
        <taxon>Embryophyta</taxon>
        <taxon>Tracheophyta</taxon>
        <taxon>Spermatophyta</taxon>
        <taxon>Magnoliopsida</taxon>
        <taxon>eudicotyledons</taxon>
        <taxon>Gunneridae</taxon>
        <taxon>Pentapetalae</taxon>
        <taxon>asterids</taxon>
        <taxon>campanulids</taxon>
        <taxon>Asterales</taxon>
        <taxon>Asteraceae</taxon>
        <taxon>Asteroideae</taxon>
        <taxon>Anthemideae</taxon>
        <taxon>Anthemidinae</taxon>
        <taxon>Tanacetum</taxon>
    </lineage>
</organism>
<feature type="compositionally biased region" description="Low complexity" evidence="1">
    <location>
        <begin position="1"/>
        <end position="16"/>
    </location>
</feature>
<feature type="compositionally biased region" description="Polar residues" evidence="1">
    <location>
        <begin position="17"/>
        <end position="32"/>
    </location>
</feature>
<reference evidence="3" key="2">
    <citation type="submission" date="2022-01" db="EMBL/GenBank/DDBJ databases">
        <authorList>
            <person name="Yamashiro T."/>
            <person name="Shiraishi A."/>
            <person name="Satake H."/>
            <person name="Nakayama K."/>
        </authorList>
    </citation>
    <scope>NUCLEOTIDE SEQUENCE</scope>
</reference>
<dbReference type="InterPro" id="IPR057670">
    <property type="entry name" value="SH3_retrovirus"/>
</dbReference>
<dbReference type="Proteomes" id="UP001151760">
    <property type="component" value="Unassembled WGS sequence"/>
</dbReference>
<dbReference type="EMBL" id="BQNB010016400">
    <property type="protein sequence ID" value="GJT51355.1"/>
    <property type="molecule type" value="Genomic_DNA"/>
</dbReference>
<dbReference type="Pfam" id="PF25597">
    <property type="entry name" value="SH3_retrovirus"/>
    <property type="match status" value="1"/>
</dbReference>
<feature type="region of interest" description="Disordered" evidence="1">
    <location>
        <begin position="225"/>
        <end position="246"/>
    </location>
</feature>
<sequence length="310" mass="33960">MLSSTGMKSSTSASRSHPSGNTKNNRISFTSTKVDPLKETTSKLITTPNPQIKIYRRKTKVAKSADLSNEPSILGCPNCSLVFGLRMLQAYDRKSLSVHQHCSQISGKPNLSYLYVFGALCYPANDIEDLGKLKPKADIGIFVGYAPTKKAYRIYNKKIRLIIETIHIDFDKLTVMASEQFSSRPEPQLLTPGTISLGLVLNPPSPTLIASPVPVVVAQVPVDLTSTPSSTTNDQNAPSPSTSKIHQETQSLVLPFGVEEEYHDIEVAHLDNDPFFGAPIPKPNSKESSSRDVILTNVHSVNQPPEHLRK</sequence>
<comment type="caution">
    <text evidence="3">The sequence shown here is derived from an EMBL/GenBank/DDBJ whole genome shotgun (WGS) entry which is preliminary data.</text>
</comment>
<name>A0ABQ5EKA5_9ASTR</name>